<dbReference type="STRING" id="177437.HRM2_12550"/>
<name>C0QM61_DESAH</name>
<gene>
    <name evidence="1" type="ordered locus">HRM2_12550</name>
</gene>
<dbReference type="AlphaFoldDB" id="C0QM61"/>
<dbReference type="KEGG" id="dat:HRM2_12550"/>
<protein>
    <submittedName>
        <fullName evidence="1">Uncharacterized protein</fullName>
    </submittedName>
</protein>
<dbReference type="Proteomes" id="UP000000442">
    <property type="component" value="Chromosome"/>
</dbReference>
<sequence>MVIKIVVDARKDRFDAGSAWEMIQHSPAIVTAKGKKVQVWNPALDDREKILKQVMGPSGNLRAPAFQTKDCFVIGFNADYYDSWK</sequence>
<dbReference type="RefSeq" id="WP_015903154.1">
    <property type="nucleotide sequence ID" value="NC_012108.1"/>
</dbReference>
<evidence type="ECO:0000313" key="1">
    <source>
        <dbReference type="EMBL" id="ACN14367.1"/>
    </source>
</evidence>
<dbReference type="EMBL" id="CP001087">
    <property type="protein sequence ID" value="ACN14367.1"/>
    <property type="molecule type" value="Genomic_DNA"/>
</dbReference>
<dbReference type="eggNOG" id="COG1393">
    <property type="taxonomic scope" value="Bacteria"/>
</dbReference>
<accession>C0QM61</accession>
<evidence type="ECO:0000313" key="2">
    <source>
        <dbReference type="Proteomes" id="UP000000442"/>
    </source>
</evidence>
<reference evidence="1 2" key="1">
    <citation type="journal article" date="2009" name="Environ. Microbiol.">
        <title>Genome sequence of Desulfobacterium autotrophicum HRM2, a marine sulfate reducer oxidizing organic carbon completely to carbon dioxide.</title>
        <authorList>
            <person name="Strittmatter A.W."/>
            <person name="Liesegang H."/>
            <person name="Rabus R."/>
            <person name="Decker I."/>
            <person name="Amann J."/>
            <person name="Andres S."/>
            <person name="Henne A."/>
            <person name="Fricke W.F."/>
            <person name="Martinez-Arias R."/>
            <person name="Bartels D."/>
            <person name="Goesmann A."/>
            <person name="Krause L."/>
            <person name="Puehler A."/>
            <person name="Klenk H.P."/>
            <person name="Richter M."/>
            <person name="Schuler M."/>
            <person name="Gloeckner F.O."/>
            <person name="Meyerdierks A."/>
            <person name="Gottschalk G."/>
            <person name="Amann R."/>
        </authorList>
    </citation>
    <scope>NUCLEOTIDE SEQUENCE [LARGE SCALE GENOMIC DNA]</scope>
    <source>
        <strain evidence="2">ATCC 43914 / DSM 3382 / HRM2</strain>
    </source>
</reference>
<organism evidence="1 2">
    <name type="scientific">Desulforapulum autotrophicum (strain ATCC 43914 / DSM 3382 / VKM B-1955 / HRM2)</name>
    <name type="common">Desulfobacterium autotrophicum</name>
    <dbReference type="NCBI Taxonomy" id="177437"/>
    <lineage>
        <taxon>Bacteria</taxon>
        <taxon>Pseudomonadati</taxon>
        <taxon>Thermodesulfobacteriota</taxon>
        <taxon>Desulfobacteria</taxon>
        <taxon>Desulfobacterales</taxon>
        <taxon>Desulfobacteraceae</taxon>
        <taxon>Desulforapulum</taxon>
    </lineage>
</organism>
<dbReference type="OrthoDB" id="7063904at2"/>
<proteinExistence type="predicted"/>
<dbReference type="HOGENOM" id="CLU_172411_0_0_7"/>
<keyword evidence="2" id="KW-1185">Reference proteome</keyword>